<dbReference type="InterPro" id="IPR038614">
    <property type="entry name" value="GK_N_sf"/>
</dbReference>
<dbReference type="AlphaFoldDB" id="A0A932GRM7"/>
<dbReference type="SUPFAM" id="SSF82544">
    <property type="entry name" value="GckA/TtuD-like"/>
    <property type="match status" value="1"/>
</dbReference>
<feature type="domain" description="MOFRL" evidence="5">
    <location>
        <begin position="337"/>
        <end position="442"/>
    </location>
</feature>
<dbReference type="InterPro" id="IPR025286">
    <property type="entry name" value="MOFRL_assoc_dom"/>
</dbReference>
<dbReference type="Gene3D" id="3.40.1480.10">
    <property type="entry name" value="MOFRL domain"/>
    <property type="match status" value="1"/>
</dbReference>
<dbReference type="Proteomes" id="UP000741360">
    <property type="component" value="Unassembled WGS sequence"/>
</dbReference>
<proteinExistence type="predicted"/>
<evidence type="ECO:0000259" key="6">
    <source>
        <dbReference type="Pfam" id="PF13660"/>
    </source>
</evidence>
<comment type="caution">
    <text evidence="7">The sequence shown here is derived from an EMBL/GenBank/DDBJ whole genome shotgun (WGS) entry which is preliminary data.</text>
</comment>
<name>A0A932GRM7_UNCTE</name>
<keyword evidence="3 7" id="KW-0418">Kinase</keyword>
<dbReference type="PANTHER" id="PTHR12227:SF0">
    <property type="entry name" value="GLYCERATE KINASE"/>
    <property type="match status" value="1"/>
</dbReference>
<protein>
    <submittedName>
        <fullName evidence="7">Glycerate kinase</fullName>
    </submittedName>
</protein>
<reference evidence="7" key="1">
    <citation type="submission" date="2020-07" db="EMBL/GenBank/DDBJ databases">
        <title>Huge and variable diversity of episymbiotic CPR bacteria and DPANN archaea in groundwater ecosystems.</title>
        <authorList>
            <person name="He C.Y."/>
            <person name="Keren R."/>
            <person name="Whittaker M."/>
            <person name="Farag I.F."/>
            <person name="Doudna J."/>
            <person name="Cate J.H.D."/>
            <person name="Banfield J.F."/>
        </authorList>
    </citation>
    <scope>NUCLEOTIDE SEQUENCE</scope>
    <source>
        <strain evidence="7">NC_groundwater_717_Ag_S-0.2um_59_8</strain>
    </source>
</reference>
<dbReference type="Pfam" id="PF05161">
    <property type="entry name" value="MOFRL"/>
    <property type="match status" value="1"/>
</dbReference>
<keyword evidence="2" id="KW-0547">Nucleotide-binding</keyword>
<evidence type="ECO:0000256" key="2">
    <source>
        <dbReference type="ARBA" id="ARBA00022741"/>
    </source>
</evidence>
<dbReference type="GO" id="GO:0005737">
    <property type="term" value="C:cytoplasm"/>
    <property type="evidence" value="ECO:0007669"/>
    <property type="project" value="TreeGrafter"/>
</dbReference>
<gene>
    <name evidence="7" type="ORF">HYY65_12330</name>
</gene>
<dbReference type="Gene3D" id="3.40.50.10180">
    <property type="entry name" value="Glycerate kinase, MOFRL-like N-terminal domain"/>
    <property type="match status" value="1"/>
</dbReference>
<dbReference type="InterPro" id="IPR007835">
    <property type="entry name" value="MOFRL"/>
</dbReference>
<dbReference type="FunFam" id="3.40.1480.10:FF:000002">
    <property type="entry name" value="Glycerate kinase"/>
    <property type="match status" value="1"/>
</dbReference>
<dbReference type="InterPro" id="IPR037035">
    <property type="entry name" value="GK-like_C_sf"/>
</dbReference>
<evidence type="ECO:0000256" key="3">
    <source>
        <dbReference type="ARBA" id="ARBA00022777"/>
    </source>
</evidence>
<organism evidence="7 8">
    <name type="scientific">Tectimicrobiota bacterium</name>
    <dbReference type="NCBI Taxonomy" id="2528274"/>
    <lineage>
        <taxon>Bacteria</taxon>
        <taxon>Pseudomonadati</taxon>
        <taxon>Nitrospinota/Tectimicrobiota group</taxon>
        <taxon>Candidatus Tectimicrobiota</taxon>
    </lineage>
</organism>
<sequence length="454" mass="47604">MSEFLKTQALDIFRAAVRACDAGNLVRQALRRNGEILTIAGKEVSLAGSRRVIVIGAGKASARMAAAVEEILGDRIAAGLVVGKKSQPPSTEHRASPALQKIQVMEASHPVPDEGSLLGSLRILDLISSATDRDLILCLISGGGSALLASPMPPVTLEEKQEVTRLLLKSGAPIQDLNTVRKHLSQVKGGRLAQAAFPARILTLVISDVVGDPLDVIASGPTVPDPTTYGEARRILAGLDLWEECPPGVRELLTRGESGEIPETPKPGDPCFERAETFVIGHNRIGLEAAAQRAAALGYHPLVLSAELVGEAREVAKVLAAVAGEVKKRNRPVSVPACLLWGGETTVTVRGKGRGGRNQEMALAAALELSGTDGIVFLSASSDGEDGPTEAAGALCDGETVDRARGLGLDPLRYLEENDSGSFFSALGDLVQTGSTGTNVMDFQVLLIQSGFWA</sequence>
<keyword evidence="1" id="KW-0808">Transferase</keyword>
<evidence type="ECO:0000313" key="8">
    <source>
        <dbReference type="Proteomes" id="UP000741360"/>
    </source>
</evidence>
<evidence type="ECO:0000259" key="5">
    <source>
        <dbReference type="Pfam" id="PF05161"/>
    </source>
</evidence>
<dbReference type="Pfam" id="PF13660">
    <property type="entry name" value="DUF4147"/>
    <property type="match status" value="1"/>
</dbReference>
<evidence type="ECO:0000256" key="4">
    <source>
        <dbReference type="ARBA" id="ARBA00022840"/>
    </source>
</evidence>
<dbReference type="GO" id="GO:0005524">
    <property type="term" value="F:ATP binding"/>
    <property type="evidence" value="ECO:0007669"/>
    <property type="project" value="UniProtKB-KW"/>
</dbReference>
<keyword evidence="4" id="KW-0067">ATP-binding</keyword>
<dbReference type="GO" id="GO:0008887">
    <property type="term" value="F:glycerate kinase activity"/>
    <property type="evidence" value="ECO:0007669"/>
    <property type="project" value="InterPro"/>
</dbReference>
<dbReference type="FunFam" id="3.40.50.10180:FF:000001">
    <property type="entry name" value="Glycerate kinase"/>
    <property type="match status" value="1"/>
</dbReference>
<evidence type="ECO:0000256" key="1">
    <source>
        <dbReference type="ARBA" id="ARBA00022679"/>
    </source>
</evidence>
<dbReference type="InterPro" id="IPR039760">
    <property type="entry name" value="MOFRL_protein"/>
</dbReference>
<accession>A0A932GRM7</accession>
<feature type="domain" description="MOFRL-associated" evidence="6">
    <location>
        <begin position="9"/>
        <end position="253"/>
    </location>
</feature>
<dbReference type="EMBL" id="JACPSX010000237">
    <property type="protein sequence ID" value="MBI3015813.1"/>
    <property type="molecule type" value="Genomic_DNA"/>
</dbReference>
<evidence type="ECO:0000313" key="7">
    <source>
        <dbReference type="EMBL" id="MBI3015813.1"/>
    </source>
</evidence>
<dbReference type="PANTHER" id="PTHR12227">
    <property type="entry name" value="GLYCERATE KINASE"/>
    <property type="match status" value="1"/>
</dbReference>